<keyword evidence="2" id="KW-1185">Reference proteome</keyword>
<gene>
    <name evidence="1" type="ORF">CLUMA_CG015541</name>
</gene>
<sequence length="71" mass="8321">MITEYLDISTCKKHLLYVVWKKSAEAACRPVSKKPKAITFLENFKISSFDIFDINLIKILMKFHPYAVIRN</sequence>
<organism evidence="1 2">
    <name type="scientific">Clunio marinus</name>
    <dbReference type="NCBI Taxonomy" id="568069"/>
    <lineage>
        <taxon>Eukaryota</taxon>
        <taxon>Metazoa</taxon>
        <taxon>Ecdysozoa</taxon>
        <taxon>Arthropoda</taxon>
        <taxon>Hexapoda</taxon>
        <taxon>Insecta</taxon>
        <taxon>Pterygota</taxon>
        <taxon>Neoptera</taxon>
        <taxon>Endopterygota</taxon>
        <taxon>Diptera</taxon>
        <taxon>Nematocera</taxon>
        <taxon>Chironomoidea</taxon>
        <taxon>Chironomidae</taxon>
        <taxon>Clunio</taxon>
    </lineage>
</organism>
<protein>
    <submittedName>
        <fullName evidence="1">CLUMA_CG015541, isoform A</fullName>
    </submittedName>
</protein>
<reference evidence="1 2" key="1">
    <citation type="submission" date="2015-04" db="EMBL/GenBank/DDBJ databases">
        <authorList>
            <person name="Syromyatnikov M.Y."/>
            <person name="Popov V.N."/>
        </authorList>
    </citation>
    <scope>NUCLEOTIDE SEQUENCE [LARGE SCALE GENOMIC DNA]</scope>
</reference>
<proteinExistence type="predicted"/>
<dbReference type="AlphaFoldDB" id="A0A1J1ITG4"/>
<dbReference type="EMBL" id="CVRI01000057">
    <property type="protein sequence ID" value="CRL02398.1"/>
    <property type="molecule type" value="Genomic_DNA"/>
</dbReference>
<evidence type="ECO:0000313" key="1">
    <source>
        <dbReference type="EMBL" id="CRL02398.1"/>
    </source>
</evidence>
<name>A0A1J1ITG4_9DIPT</name>
<dbReference type="Proteomes" id="UP000183832">
    <property type="component" value="Unassembled WGS sequence"/>
</dbReference>
<accession>A0A1J1ITG4</accession>
<evidence type="ECO:0000313" key="2">
    <source>
        <dbReference type="Proteomes" id="UP000183832"/>
    </source>
</evidence>